<accession>A0A645ATA6</accession>
<dbReference type="EMBL" id="VSSQ01015694">
    <property type="protein sequence ID" value="MPM56309.1"/>
    <property type="molecule type" value="Genomic_DNA"/>
</dbReference>
<name>A0A645ATA6_9ZZZZ</name>
<dbReference type="AlphaFoldDB" id="A0A645ATA6"/>
<comment type="caution">
    <text evidence="1">The sequence shown here is derived from an EMBL/GenBank/DDBJ whole genome shotgun (WGS) entry which is preliminary data.</text>
</comment>
<gene>
    <name evidence="1" type="ORF">SDC9_103111</name>
</gene>
<protein>
    <submittedName>
        <fullName evidence="1">Uncharacterized protein</fullName>
    </submittedName>
</protein>
<organism evidence="1">
    <name type="scientific">bioreactor metagenome</name>
    <dbReference type="NCBI Taxonomy" id="1076179"/>
    <lineage>
        <taxon>unclassified sequences</taxon>
        <taxon>metagenomes</taxon>
        <taxon>ecological metagenomes</taxon>
    </lineage>
</organism>
<evidence type="ECO:0000313" key="1">
    <source>
        <dbReference type="EMBL" id="MPM56309.1"/>
    </source>
</evidence>
<sequence length="118" mass="12935">MPQQTQAAALKEVTSIITRCERMQPKFAPGTAQHTLLKNRIQALQIARGLLAETGTGGYSAQELSAALEPLASILRKCAKAQAKYVPGSVQHRRFNGTMAAMELCRTCIENELQRRPV</sequence>
<reference evidence="1" key="1">
    <citation type="submission" date="2019-08" db="EMBL/GenBank/DDBJ databases">
        <authorList>
            <person name="Kucharzyk K."/>
            <person name="Murdoch R.W."/>
            <person name="Higgins S."/>
            <person name="Loffler F."/>
        </authorList>
    </citation>
    <scope>NUCLEOTIDE SEQUENCE</scope>
</reference>
<proteinExistence type="predicted"/>